<dbReference type="Proteomes" id="UP001219525">
    <property type="component" value="Unassembled WGS sequence"/>
</dbReference>
<dbReference type="AlphaFoldDB" id="A0AAD6VK61"/>
<accession>A0AAD6VK61</accession>
<comment type="caution">
    <text evidence="1">The sequence shown here is derived from an EMBL/GenBank/DDBJ whole genome shotgun (WGS) entry which is preliminary data.</text>
</comment>
<organism evidence="1 2">
    <name type="scientific">Mycena pura</name>
    <dbReference type="NCBI Taxonomy" id="153505"/>
    <lineage>
        <taxon>Eukaryota</taxon>
        <taxon>Fungi</taxon>
        <taxon>Dikarya</taxon>
        <taxon>Basidiomycota</taxon>
        <taxon>Agaricomycotina</taxon>
        <taxon>Agaricomycetes</taxon>
        <taxon>Agaricomycetidae</taxon>
        <taxon>Agaricales</taxon>
        <taxon>Marasmiineae</taxon>
        <taxon>Mycenaceae</taxon>
        <taxon>Mycena</taxon>
    </lineage>
</organism>
<reference evidence="1" key="1">
    <citation type="submission" date="2023-03" db="EMBL/GenBank/DDBJ databases">
        <title>Massive genome expansion in bonnet fungi (Mycena s.s.) driven by repeated elements and novel gene families across ecological guilds.</title>
        <authorList>
            <consortium name="Lawrence Berkeley National Laboratory"/>
            <person name="Harder C.B."/>
            <person name="Miyauchi S."/>
            <person name="Viragh M."/>
            <person name="Kuo A."/>
            <person name="Thoen E."/>
            <person name="Andreopoulos B."/>
            <person name="Lu D."/>
            <person name="Skrede I."/>
            <person name="Drula E."/>
            <person name="Henrissat B."/>
            <person name="Morin E."/>
            <person name="Kohler A."/>
            <person name="Barry K."/>
            <person name="LaButti K."/>
            <person name="Morin E."/>
            <person name="Salamov A."/>
            <person name="Lipzen A."/>
            <person name="Mereny Z."/>
            <person name="Hegedus B."/>
            <person name="Baldrian P."/>
            <person name="Stursova M."/>
            <person name="Weitz H."/>
            <person name="Taylor A."/>
            <person name="Grigoriev I.V."/>
            <person name="Nagy L.G."/>
            <person name="Martin F."/>
            <person name="Kauserud H."/>
        </authorList>
    </citation>
    <scope>NUCLEOTIDE SEQUENCE</scope>
    <source>
        <strain evidence="1">9144</strain>
    </source>
</reference>
<name>A0AAD6VK61_9AGAR</name>
<keyword evidence="2" id="KW-1185">Reference proteome</keyword>
<sequence>MNQDLVRSATGHRPCPSVSILVDREGEKICRSQGTPSSAVAEDDRRDGRRVGNVYIECVGFDGDLAIWVYRLRKPEPRHLANDLHLTPHRGDILHQMDAAHTSDSQLPKGDFRQYDQEFLMLVPGLECQIQSGAGLECDNDRGGVATCRSRISRVLQNERQVVERKTFVGSEILGMGTTDVWMDGRMENVMASASGARSPVFRDMGMNEREQANRRQTTSGRKIMLKQTYHPVNKH</sequence>
<gene>
    <name evidence="1" type="ORF">GGX14DRAFT_391841</name>
</gene>
<proteinExistence type="predicted"/>
<evidence type="ECO:0000313" key="2">
    <source>
        <dbReference type="Proteomes" id="UP001219525"/>
    </source>
</evidence>
<evidence type="ECO:0000313" key="1">
    <source>
        <dbReference type="EMBL" id="KAJ7215408.1"/>
    </source>
</evidence>
<dbReference type="EMBL" id="JARJCW010000017">
    <property type="protein sequence ID" value="KAJ7215408.1"/>
    <property type="molecule type" value="Genomic_DNA"/>
</dbReference>
<protein>
    <submittedName>
        <fullName evidence="1">Uncharacterized protein</fullName>
    </submittedName>
</protein>